<dbReference type="SMART" id="SM01007">
    <property type="entry name" value="Aldolase_II"/>
    <property type="match status" value="1"/>
</dbReference>
<dbReference type="PANTHER" id="PTHR10672:SF41">
    <property type="entry name" value="CLASS II ALDOLASE_ADDUCIN DOMAIN PROTEIN (AFU_ORTHOLOGUE AFUA_3G01330)"/>
    <property type="match status" value="1"/>
</dbReference>
<dbReference type="InterPro" id="IPR036409">
    <property type="entry name" value="Aldolase_II/adducin_N_sf"/>
</dbReference>
<dbReference type="PATRIC" id="fig|908627.4.peg.7608"/>
<proteinExistence type="inferred from homology"/>
<evidence type="ECO:0000256" key="1">
    <source>
        <dbReference type="ARBA" id="ARBA00037961"/>
    </source>
</evidence>
<dbReference type="EMBL" id="AEJF01000201">
    <property type="protein sequence ID" value="KLU21816.1"/>
    <property type="molecule type" value="Genomic_DNA"/>
</dbReference>
<name>A0A0J1CN43_9BURK</name>
<dbReference type="PANTHER" id="PTHR10672">
    <property type="entry name" value="ADDUCIN"/>
    <property type="match status" value="1"/>
</dbReference>
<comment type="caution">
    <text evidence="3">The sequence shown here is derived from an EMBL/GenBank/DDBJ whole genome shotgun (WGS) entry which is preliminary data.</text>
</comment>
<dbReference type="GO" id="GO:0051015">
    <property type="term" value="F:actin filament binding"/>
    <property type="evidence" value="ECO:0007669"/>
    <property type="project" value="TreeGrafter"/>
</dbReference>
<evidence type="ECO:0000259" key="2">
    <source>
        <dbReference type="SMART" id="SM01007"/>
    </source>
</evidence>
<keyword evidence="4" id="KW-1185">Reference proteome</keyword>
<dbReference type="Proteomes" id="UP000035963">
    <property type="component" value="Unassembled WGS sequence"/>
</dbReference>
<dbReference type="AlphaFoldDB" id="A0A0J1CN43"/>
<accession>A0A0J1CN43</accession>
<comment type="similarity">
    <text evidence="1">Belongs to the aldolase class II family.</text>
</comment>
<evidence type="ECO:0000313" key="3">
    <source>
        <dbReference type="EMBL" id="KLU21816.1"/>
    </source>
</evidence>
<dbReference type="Gene3D" id="3.40.225.10">
    <property type="entry name" value="Class II aldolase/adducin N-terminal domain"/>
    <property type="match status" value="1"/>
</dbReference>
<reference evidence="3 4" key="1">
    <citation type="journal article" date="2015" name="Genome Announc.">
        <title>Draft Genome Sequence of Burkholderia sp. Strain PML1(12), an Ectomycorrhizosphere-Inhabiting Bacterium with Effective Mineral-Weathering Ability.</title>
        <authorList>
            <person name="Uroz S."/>
            <person name="Oger P."/>
        </authorList>
    </citation>
    <scope>NUCLEOTIDE SEQUENCE [LARGE SCALE GENOMIC DNA]</scope>
    <source>
        <strain evidence="4">PML1(12)</strain>
    </source>
</reference>
<dbReference type="Pfam" id="PF00596">
    <property type="entry name" value="Aldolase_II"/>
    <property type="match status" value="1"/>
</dbReference>
<evidence type="ECO:0000313" key="4">
    <source>
        <dbReference type="Proteomes" id="UP000035963"/>
    </source>
</evidence>
<dbReference type="GO" id="GO:0005856">
    <property type="term" value="C:cytoskeleton"/>
    <property type="evidence" value="ECO:0007669"/>
    <property type="project" value="TreeGrafter"/>
</dbReference>
<dbReference type="InterPro" id="IPR051017">
    <property type="entry name" value="Aldolase-II_Adducin_sf"/>
</dbReference>
<gene>
    <name evidence="3" type="ORF">EOS_33995</name>
</gene>
<dbReference type="SUPFAM" id="SSF53639">
    <property type="entry name" value="AraD/HMP-PK domain-like"/>
    <property type="match status" value="1"/>
</dbReference>
<feature type="domain" description="Class II aldolase/adducin N-terminal" evidence="2">
    <location>
        <begin position="14"/>
        <end position="198"/>
    </location>
</feature>
<dbReference type="InterPro" id="IPR001303">
    <property type="entry name" value="Aldolase_II/adducin_N"/>
</dbReference>
<sequence length="249" mass="27237">MGARVDSDLERAIDDLVVANHILFDEHVVDAFGHVSVRHPDRPDHFLLSRSMAPSRVRAGDIIEHDENGAPVDANGRGVYLERFIHAEIYRARPDVASVVHSHSASVIPFGISRVELQPVFHMASFLHGATRFEIREGFGDATDLLIRDSEKGRYLARALGGACVSLLRGHGSVVVGRTLREAVYRAVYTEVNARIQTQAITLGTDVEYLSPAESEAATGANATQVGRCWDLWAEQAAARRKADAGLPH</sequence>
<organism evidence="3 4">
    <name type="scientific">Caballeronia mineralivorans PML1(12)</name>
    <dbReference type="NCBI Taxonomy" id="908627"/>
    <lineage>
        <taxon>Bacteria</taxon>
        <taxon>Pseudomonadati</taxon>
        <taxon>Pseudomonadota</taxon>
        <taxon>Betaproteobacteria</taxon>
        <taxon>Burkholderiales</taxon>
        <taxon>Burkholderiaceae</taxon>
        <taxon>Caballeronia</taxon>
    </lineage>
</organism>
<protein>
    <submittedName>
        <fullName evidence="3">Aldolase</fullName>
    </submittedName>
</protein>